<dbReference type="CDD" id="cd01400">
    <property type="entry name" value="6PGL"/>
    <property type="match status" value="1"/>
</dbReference>
<dbReference type="Pfam" id="PF01182">
    <property type="entry name" value="Glucosamine_iso"/>
    <property type="match status" value="1"/>
</dbReference>
<accession>A0ABW7NA80</accession>
<dbReference type="Gene3D" id="3.40.50.1360">
    <property type="match status" value="1"/>
</dbReference>
<dbReference type="Proteomes" id="UP001610063">
    <property type="component" value="Unassembled WGS sequence"/>
</dbReference>
<dbReference type="RefSeq" id="WP_395417806.1">
    <property type="nucleotide sequence ID" value="NZ_JBIPKE010000017.1"/>
</dbReference>
<dbReference type="InterPro" id="IPR006148">
    <property type="entry name" value="Glc/Gal-6P_isomerase"/>
</dbReference>
<dbReference type="InterPro" id="IPR037171">
    <property type="entry name" value="NagB/RpiA_transferase-like"/>
</dbReference>
<comment type="function">
    <text evidence="2 7">Hydrolysis of 6-phosphogluconolactone to 6-phosphogluconate.</text>
</comment>
<protein>
    <recommendedName>
        <fullName evidence="6 7">6-phosphogluconolactonase</fullName>
        <shortName evidence="7">6PGL</shortName>
        <ecNumber evidence="5 7">3.1.1.31</ecNumber>
    </recommendedName>
</protein>
<evidence type="ECO:0000256" key="5">
    <source>
        <dbReference type="ARBA" id="ARBA00013198"/>
    </source>
</evidence>
<comment type="caution">
    <text evidence="9">The sequence shown here is derived from an EMBL/GenBank/DDBJ whole genome shotgun (WGS) entry which is preliminary data.</text>
</comment>
<evidence type="ECO:0000256" key="3">
    <source>
        <dbReference type="ARBA" id="ARBA00004961"/>
    </source>
</evidence>
<evidence type="ECO:0000313" key="10">
    <source>
        <dbReference type="Proteomes" id="UP001610063"/>
    </source>
</evidence>
<evidence type="ECO:0000313" key="9">
    <source>
        <dbReference type="EMBL" id="MFH6984461.1"/>
    </source>
</evidence>
<evidence type="ECO:0000256" key="7">
    <source>
        <dbReference type="RuleBase" id="RU365095"/>
    </source>
</evidence>
<dbReference type="NCBIfam" id="TIGR01198">
    <property type="entry name" value="pgl"/>
    <property type="match status" value="1"/>
</dbReference>
<dbReference type="GO" id="GO:0017057">
    <property type="term" value="F:6-phosphogluconolactonase activity"/>
    <property type="evidence" value="ECO:0007669"/>
    <property type="project" value="UniProtKB-EC"/>
</dbReference>
<comment type="pathway">
    <text evidence="3 7">Carbohydrate degradation; pentose phosphate pathway; D-ribulose 5-phosphate from D-glucose 6-phosphate (oxidative stage): step 2/3.</text>
</comment>
<feature type="domain" description="Glucosamine/galactosamine-6-phosphate isomerase" evidence="8">
    <location>
        <begin position="11"/>
        <end position="229"/>
    </location>
</feature>
<name>A0ABW7NA80_9BACT</name>
<evidence type="ECO:0000259" key="8">
    <source>
        <dbReference type="Pfam" id="PF01182"/>
    </source>
</evidence>
<dbReference type="SUPFAM" id="SSF100950">
    <property type="entry name" value="NagB/RpiA/CoA transferase-like"/>
    <property type="match status" value="1"/>
</dbReference>
<comment type="similarity">
    <text evidence="4 7">Belongs to the glucosamine/galactosamine-6-phosphate isomerase family. 6-phosphogluconolactonase subfamily.</text>
</comment>
<proteinExistence type="inferred from homology"/>
<dbReference type="InterPro" id="IPR039104">
    <property type="entry name" value="6PGL"/>
</dbReference>
<dbReference type="PANTHER" id="PTHR11054">
    <property type="entry name" value="6-PHOSPHOGLUCONOLACTONASE"/>
    <property type="match status" value="1"/>
</dbReference>
<comment type="catalytic activity">
    <reaction evidence="1 7">
        <text>6-phospho-D-glucono-1,5-lactone + H2O = 6-phospho-D-gluconate + H(+)</text>
        <dbReference type="Rhea" id="RHEA:12556"/>
        <dbReference type="ChEBI" id="CHEBI:15377"/>
        <dbReference type="ChEBI" id="CHEBI:15378"/>
        <dbReference type="ChEBI" id="CHEBI:57955"/>
        <dbReference type="ChEBI" id="CHEBI:58759"/>
        <dbReference type="EC" id="3.1.1.31"/>
    </reaction>
</comment>
<gene>
    <name evidence="7 9" type="primary">pgl</name>
    <name evidence="9" type="ORF">ACHKAR_13490</name>
</gene>
<organism evidence="9 10">
    <name type="scientific">Marinoscillum luteum</name>
    <dbReference type="NCBI Taxonomy" id="861051"/>
    <lineage>
        <taxon>Bacteria</taxon>
        <taxon>Pseudomonadati</taxon>
        <taxon>Bacteroidota</taxon>
        <taxon>Cytophagia</taxon>
        <taxon>Cytophagales</taxon>
        <taxon>Reichenbachiellaceae</taxon>
        <taxon>Marinoscillum</taxon>
    </lineage>
</organism>
<sequence length="238" mass="26777">MMKERKEIFATAKETAEAFGDYLMKEAGEKSVFHCALSGGSTPKMLFDYLAVKYRNSPLWNGIHFYWGDERCVSPEDAESNFKMTKERLLDYIPIPQENVHRVLGENDPEREAERYGQELLEYLPTHKGLPVFDLIILGMGEDGHTASIFPHQMELLSSEEVCRVAVHPDSGQKRVTLTGPVINTAHEVVFLVTGAGKKEKVSEIFNKTGEWESYPAAHISPEQGSLVWFLDEAAVGK</sequence>
<keyword evidence="7 9" id="KW-0378">Hydrolase</keyword>
<dbReference type="PANTHER" id="PTHR11054:SF0">
    <property type="entry name" value="6-PHOSPHOGLUCONOLACTONASE"/>
    <property type="match status" value="1"/>
</dbReference>
<evidence type="ECO:0000256" key="6">
    <source>
        <dbReference type="ARBA" id="ARBA00020337"/>
    </source>
</evidence>
<keyword evidence="10" id="KW-1185">Reference proteome</keyword>
<dbReference type="EMBL" id="JBIPKE010000017">
    <property type="protein sequence ID" value="MFH6984461.1"/>
    <property type="molecule type" value="Genomic_DNA"/>
</dbReference>
<dbReference type="EC" id="3.1.1.31" evidence="5 7"/>
<dbReference type="InterPro" id="IPR005900">
    <property type="entry name" value="6-phosphogluconolactonase_DevB"/>
</dbReference>
<reference evidence="9 10" key="1">
    <citation type="journal article" date="2013" name="Int. J. Syst. Evol. Microbiol.">
        <title>Marinoscillum luteum sp. nov., isolated from marine sediment.</title>
        <authorList>
            <person name="Cha I.T."/>
            <person name="Park S.J."/>
            <person name="Kim S.J."/>
            <person name="Kim J.G."/>
            <person name="Jung M.Y."/>
            <person name="Shin K.S."/>
            <person name="Kwon K.K."/>
            <person name="Yang S.H."/>
            <person name="Seo Y.S."/>
            <person name="Rhee S.K."/>
        </authorList>
    </citation>
    <scope>NUCLEOTIDE SEQUENCE [LARGE SCALE GENOMIC DNA]</scope>
    <source>
        <strain evidence="9 10">KCTC 23939</strain>
    </source>
</reference>
<evidence type="ECO:0000256" key="4">
    <source>
        <dbReference type="ARBA" id="ARBA00010662"/>
    </source>
</evidence>
<evidence type="ECO:0000256" key="2">
    <source>
        <dbReference type="ARBA" id="ARBA00002681"/>
    </source>
</evidence>
<evidence type="ECO:0000256" key="1">
    <source>
        <dbReference type="ARBA" id="ARBA00000832"/>
    </source>
</evidence>